<sequence length="118" mass="13329">MKSEKDFQRVFSAGHSVANRYFVIYQLARPGQKHFRVGISVGKKVGHTAVLRNQIKRYIRQSLHELHDELPRQMDFLVIARKGAGSLDMAATKSNLIHVLTLARLLAAPAHSNQEERG</sequence>
<dbReference type="AlphaFoldDB" id="U4TNW9"/>
<dbReference type="FunFam" id="3.30.230.10:FF:000021">
    <property type="entry name" value="Ribonuclease P protein component"/>
    <property type="match status" value="1"/>
</dbReference>
<dbReference type="Pfam" id="PF00825">
    <property type="entry name" value="Ribonuclease_P"/>
    <property type="match status" value="1"/>
</dbReference>
<keyword evidence="3 7" id="KW-0540">Nuclease</keyword>
<dbReference type="GO" id="GO:0001682">
    <property type="term" value="P:tRNA 5'-leader removal"/>
    <property type="evidence" value="ECO:0007669"/>
    <property type="project" value="UniProtKB-UniRule"/>
</dbReference>
<evidence type="ECO:0000313" key="9">
    <source>
        <dbReference type="EMBL" id="ERL65899.1"/>
    </source>
</evidence>
<dbReference type="GO" id="GO:0000049">
    <property type="term" value="F:tRNA binding"/>
    <property type="evidence" value="ECO:0007669"/>
    <property type="project" value="UniProtKB-UniRule"/>
</dbReference>
<evidence type="ECO:0000256" key="7">
    <source>
        <dbReference type="HAMAP-Rule" id="MF_00227"/>
    </source>
</evidence>
<dbReference type="Proteomes" id="UP000030647">
    <property type="component" value="Unassembled WGS sequence"/>
</dbReference>
<dbReference type="EMBL" id="KI271584">
    <property type="protein sequence ID" value="ERL65899.1"/>
    <property type="molecule type" value="Genomic_DNA"/>
</dbReference>
<name>U4TNW9_9LACO</name>
<dbReference type="InterPro" id="IPR014721">
    <property type="entry name" value="Ribsml_uS5_D2-typ_fold_subgr"/>
</dbReference>
<dbReference type="PANTHER" id="PTHR33992:SF1">
    <property type="entry name" value="RIBONUCLEASE P PROTEIN COMPONENT"/>
    <property type="match status" value="1"/>
</dbReference>
<dbReference type="Gene3D" id="3.30.230.10">
    <property type="match status" value="1"/>
</dbReference>
<keyword evidence="10" id="KW-1185">Reference proteome</keyword>
<dbReference type="eggNOG" id="COG0594">
    <property type="taxonomic scope" value="Bacteria"/>
</dbReference>
<dbReference type="EC" id="3.1.26.5" evidence="7 8"/>
<evidence type="ECO:0000256" key="6">
    <source>
        <dbReference type="ARBA" id="ARBA00022884"/>
    </source>
</evidence>
<accession>U4TNW9</accession>
<gene>
    <name evidence="7 9" type="primary">rnpA</name>
    <name evidence="9" type="ORF">L248_1975</name>
</gene>
<dbReference type="GO" id="GO:0030677">
    <property type="term" value="C:ribonuclease P complex"/>
    <property type="evidence" value="ECO:0007669"/>
    <property type="project" value="TreeGrafter"/>
</dbReference>
<organism evidence="9 10">
    <name type="scientific">Schleiferilactobacillus shenzhenensis LY-73</name>
    <dbReference type="NCBI Taxonomy" id="1231336"/>
    <lineage>
        <taxon>Bacteria</taxon>
        <taxon>Bacillati</taxon>
        <taxon>Bacillota</taxon>
        <taxon>Bacilli</taxon>
        <taxon>Lactobacillales</taxon>
        <taxon>Lactobacillaceae</taxon>
        <taxon>Schleiferilactobacillus</taxon>
    </lineage>
</organism>
<evidence type="ECO:0000256" key="5">
    <source>
        <dbReference type="ARBA" id="ARBA00022801"/>
    </source>
</evidence>
<dbReference type="GO" id="GO:0004526">
    <property type="term" value="F:ribonuclease P activity"/>
    <property type="evidence" value="ECO:0007669"/>
    <property type="project" value="UniProtKB-UniRule"/>
</dbReference>
<dbReference type="HAMAP" id="MF_00227">
    <property type="entry name" value="RNase_P"/>
    <property type="match status" value="1"/>
</dbReference>
<evidence type="ECO:0000256" key="8">
    <source>
        <dbReference type="NCBIfam" id="TIGR00188"/>
    </source>
</evidence>
<dbReference type="GO" id="GO:0042781">
    <property type="term" value="F:3'-tRNA processing endoribonuclease activity"/>
    <property type="evidence" value="ECO:0007669"/>
    <property type="project" value="TreeGrafter"/>
</dbReference>
<evidence type="ECO:0000256" key="3">
    <source>
        <dbReference type="ARBA" id="ARBA00022722"/>
    </source>
</evidence>
<protein>
    <recommendedName>
        <fullName evidence="7 8">Ribonuclease P protein component</fullName>
        <shortName evidence="7">RNase P protein</shortName>
        <shortName evidence="7">RNaseP protein</shortName>
        <ecNumber evidence="7 8">3.1.26.5</ecNumber>
    </recommendedName>
    <alternativeName>
        <fullName evidence="7">Protein C5</fullName>
    </alternativeName>
</protein>
<dbReference type="PANTHER" id="PTHR33992">
    <property type="entry name" value="RIBONUCLEASE P PROTEIN COMPONENT"/>
    <property type="match status" value="1"/>
</dbReference>
<dbReference type="STRING" id="1231336.L248_1975"/>
<dbReference type="SUPFAM" id="SSF54211">
    <property type="entry name" value="Ribosomal protein S5 domain 2-like"/>
    <property type="match status" value="1"/>
</dbReference>
<proteinExistence type="inferred from homology"/>
<reference evidence="10" key="1">
    <citation type="journal article" date="2013" name="Genome Announc.">
        <title>Whole-Genome Sequencing of Lactobacillus shenzhenensis Strain LY-73T.</title>
        <authorList>
            <person name="Lin Z."/>
            <person name="Liu Z."/>
            <person name="Yang R."/>
            <person name="Zou Y."/>
            <person name="Wan D."/>
            <person name="Chen J."/>
            <person name="Guo M."/>
            <person name="Zhao J."/>
            <person name="Fang C."/>
            <person name="Yang R."/>
            <person name="Liu F."/>
        </authorList>
    </citation>
    <scope>NUCLEOTIDE SEQUENCE [LARGE SCALE GENOMIC DNA]</scope>
    <source>
        <strain evidence="10">LY-73</strain>
    </source>
</reference>
<dbReference type="InterPro" id="IPR000100">
    <property type="entry name" value="RNase_P"/>
</dbReference>
<evidence type="ECO:0000256" key="2">
    <source>
        <dbReference type="ARBA" id="ARBA00022694"/>
    </source>
</evidence>
<evidence type="ECO:0000256" key="4">
    <source>
        <dbReference type="ARBA" id="ARBA00022759"/>
    </source>
</evidence>
<comment type="catalytic activity">
    <reaction evidence="7">
        <text>Endonucleolytic cleavage of RNA, removing 5'-extranucleotides from tRNA precursor.</text>
        <dbReference type="EC" id="3.1.26.5"/>
    </reaction>
</comment>
<comment type="function">
    <text evidence="1 7">RNaseP catalyzes the removal of the 5'-leader sequence from pre-tRNA to produce the mature 5'-terminus. It can also cleave other RNA substrates such as 4.5S RNA. The protein component plays an auxiliary but essential role in vivo by binding to the 5'-leader sequence and broadening the substrate specificity of the ribozyme.</text>
</comment>
<dbReference type="HOGENOM" id="CLU_117179_9_1_9"/>
<evidence type="ECO:0000313" key="10">
    <source>
        <dbReference type="Proteomes" id="UP000030647"/>
    </source>
</evidence>
<keyword evidence="6 7" id="KW-0694">RNA-binding</keyword>
<dbReference type="InterPro" id="IPR020568">
    <property type="entry name" value="Ribosomal_Su5_D2-typ_SF"/>
</dbReference>
<comment type="subunit">
    <text evidence="7">Consists of a catalytic RNA component (M1 or rnpB) and a protein subunit.</text>
</comment>
<keyword evidence="5 7" id="KW-0378">Hydrolase</keyword>
<comment type="similarity">
    <text evidence="7">Belongs to the RnpA family.</text>
</comment>
<evidence type="ECO:0000256" key="1">
    <source>
        <dbReference type="ARBA" id="ARBA00002663"/>
    </source>
</evidence>
<keyword evidence="2 7" id="KW-0819">tRNA processing</keyword>
<dbReference type="NCBIfam" id="TIGR00188">
    <property type="entry name" value="rnpA"/>
    <property type="match status" value="1"/>
</dbReference>
<keyword evidence="4 7" id="KW-0255">Endonuclease</keyword>